<name>X1VI06_9ZZZZ</name>
<accession>X1VI06</accession>
<sequence length="209" mass="23761">MKKIIQARFEELVKRGEELIRQLPRDDNGGIWWCITGDDIPKNQAWLESASNLIRIASGQDSHFNTECEKISYDKTKKGVPSDVVQKVFALLLSAKEEWEHGLLREIEYVIAAATFDDFLDHAEFYHKGNRKIEASVLASAVLEDTLKKIARKNSFDPRGLSLEPLIDDLVKRGVLKPVKAKRIKGFAGVRNHALHAEWDQIDIRDVGE</sequence>
<gene>
    <name evidence="1" type="ORF">S12H4_44317</name>
</gene>
<dbReference type="AlphaFoldDB" id="X1VI06"/>
<feature type="non-terminal residue" evidence="1">
    <location>
        <position position="209"/>
    </location>
</feature>
<protein>
    <recommendedName>
        <fullName evidence="2">DUF4145 domain-containing protein</fullName>
    </recommendedName>
</protein>
<proteinExistence type="predicted"/>
<evidence type="ECO:0008006" key="2">
    <source>
        <dbReference type="Google" id="ProtNLM"/>
    </source>
</evidence>
<comment type="caution">
    <text evidence="1">The sequence shown here is derived from an EMBL/GenBank/DDBJ whole genome shotgun (WGS) entry which is preliminary data.</text>
</comment>
<dbReference type="EMBL" id="BARW01027296">
    <property type="protein sequence ID" value="GAJ14616.1"/>
    <property type="molecule type" value="Genomic_DNA"/>
</dbReference>
<organism evidence="1">
    <name type="scientific">marine sediment metagenome</name>
    <dbReference type="NCBI Taxonomy" id="412755"/>
    <lineage>
        <taxon>unclassified sequences</taxon>
        <taxon>metagenomes</taxon>
        <taxon>ecological metagenomes</taxon>
    </lineage>
</organism>
<evidence type="ECO:0000313" key="1">
    <source>
        <dbReference type="EMBL" id="GAJ14616.1"/>
    </source>
</evidence>
<reference evidence="1" key="1">
    <citation type="journal article" date="2014" name="Front. Microbiol.">
        <title>High frequency of phylogenetically diverse reductive dehalogenase-homologous genes in deep subseafloor sedimentary metagenomes.</title>
        <authorList>
            <person name="Kawai M."/>
            <person name="Futagami T."/>
            <person name="Toyoda A."/>
            <person name="Takaki Y."/>
            <person name="Nishi S."/>
            <person name="Hori S."/>
            <person name="Arai W."/>
            <person name="Tsubouchi T."/>
            <person name="Morono Y."/>
            <person name="Uchiyama I."/>
            <person name="Ito T."/>
            <person name="Fujiyama A."/>
            <person name="Inagaki F."/>
            <person name="Takami H."/>
        </authorList>
    </citation>
    <scope>NUCLEOTIDE SEQUENCE</scope>
    <source>
        <strain evidence="1">Expedition CK06-06</strain>
    </source>
</reference>